<reference evidence="2" key="2">
    <citation type="submission" date="2015-01" db="EMBL/GenBank/DDBJ databases">
        <title>Evolutionary Origins and Diversification of the Mycorrhizal Mutualists.</title>
        <authorList>
            <consortium name="DOE Joint Genome Institute"/>
            <consortium name="Mycorrhizal Genomics Consortium"/>
            <person name="Kohler A."/>
            <person name="Kuo A."/>
            <person name="Nagy L.G."/>
            <person name="Floudas D."/>
            <person name="Copeland A."/>
            <person name="Barry K.W."/>
            <person name="Cichocki N."/>
            <person name="Veneault-Fourrey C."/>
            <person name="LaButti K."/>
            <person name="Lindquist E.A."/>
            <person name="Lipzen A."/>
            <person name="Lundell T."/>
            <person name="Morin E."/>
            <person name="Murat C."/>
            <person name="Riley R."/>
            <person name="Ohm R."/>
            <person name="Sun H."/>
            <person name="Tunlid A."/>
            <person name="Henrissat B."/>
            <person name="Grigoriev I.V."/>
            <person name="Hibbett D.S."/>
            <person name="Martin F."/>
        </authorList>
    </citation>
    <scope>NUCLEOTIDE SEQUENCE [LARGE SCALE GENOMIC DNA]</scope>
    <source>
        <strain evidence="2">MAFF 305830</strain>
    </source>
</reference>
<dbReference type="Gene3D" id="3.30.420.40">
    <property type="match status" value="2"/>
</dbReference>
<dbReference type="Proteomes" id="UP000054097">
    <property type="component" value="Unassembled WGS sequence"/>
</dbReference>
<proteinExistence type="predicted"/>
<dbReference type="AlphaFoldDB" id="A0A0C2X212"/>
<protein>
    <recommendedName>
        <fullName evidence="3">Actin-like ATPase domain-containing protein</fullName>
    </recommendedName>
</protein>
<dbReference type="HOGENOM" id="CLU_009958_4_0_1"/>
<evidence type="ECO:0000313" key="2">
    <source>
        <dbReference type="Proteomes" id="UP000054097"/>
    </source>
</evidence>
<name>A0A0C2X212_SERVB</name>
<keyword evidence="2" id="KW-1185">Reference proteome</keyword>
<evidence type="ECO:0008006" key="3">
    <source>
        <dbReference type="Google" id="ProtNLM"/>
    </source>
</evidence>
<dbReference type="STRING" id="933852.A0A0C2X212"/>
<accession>A0A0C2X212</accession>
<dbReference type="SUPFAM" id="SSF53067">
    <property type="entry name" value="Actin-like ATPase domain"/>
    <property type="match status" value="2"/>
</dbReference>
<gene>
    <name evidence="1" type="ORF">M408DRAFT_262237</name>
</gene>
<dbReference type="EMBL" id="KN824336">
    <property type="protein sequence ID" value="KIM23487.1"/>
    <property type="molecule type" value="Genomic_DNA"/>
</dbReference>
<dbReference type="Gene3D" id="3.90.640.10">
    <property type="entry name" value="Actin, Chain A, domain 4"/>
    <property type="match status" value="1"/>
</dbReference>
<dbReference type="OrthoDB" id="2963168at2759"/>
<sequence length="429" mass="48622">MEIQIKLLNTMSTCEALSSSYLLSPQISPIMTTYASNKRYERKESIVVAMDIGKKNSRVAFTHFIPDSRPQVYMVTHWPGQGTLDDPAKIPSIVSYQNSVVKACGLEAIYDFEEHPENVAHWFKLHLHPATMLQTSDPQRFEIPPLPIGVTIERVYSDFMRYLMKNTQHFFKRTATNGEQVWARLRDTITIVLATPNNWGIREQATLRKAAIGASLVTKENARRLVHFITEAEASVHYMLANSHGEWLKRDTVFAVIDCGGFTVDTTVYRCVSLDPLDLKEACSSKSVQTGGIFVDREVEKMLRRRLSGSLYDDPEVIRGMVESFENEVKPVFDDTDEEYGFKCGYERDNEPSRGINKGKITISAKDLKDVFDVVISEIVTTCFRSLVDQKATYAILVGGFTESPYVRRALQKALDNIDIQTVRIADHL</sequence>
<dbReference type="CDD" id="cd10170">
    <property type="entry name" value="ASKHA_NBD_HSP70"/>
    <property type="match status" value="1"/>
</dbReference>
<dbReference type="InterPro" id="IPR043129">
    <property type="entry name" value="ATPase_NBD"/>
</dbReference>
<reference evidence="1 2" key="1">
    <citation type="submission" date="2014-04" db="EMBL/GenBank/DDBJ databases">
        <authorList>
            <consortium name="DOE Joint Genome Institute"/>
            <person name="Kuo A."/>
            <person name="Zuccaro A."/>
            <person name="Kohler A."/>
            <person name="Nagy L.G."/>
            <person name="Floudas D."/>
            <person name="Copeland A."/>
            <person name="Barry K.W."/>
            <person name="Cichocki N."/>
            <person name="Veneault-Fourrey C."/>
            <person name="LaButti K."/>
            <person name="Lindquist E.A."/>
            <person name="Lipzen A."/>
            <person name="Lundell T."/>
            <person name="Morin E."/>
            <person name="Murat C."/>
            <person name="Sun H."/>
            <person name="Tunlid A."/>
            <person name="Henrissat B."/>
            <person name="Grigoriev I.V."/>
            <person name="Hibbett D.S."/>
            <person name="Martin F."/>
            <person name="Nordberg H.P."/>
            <person name="Cantor M.N."/>
            <person name="Hua S.X."/>
        </authorList>
    </citation>
    <scope>NUCLEOTIDE SEQUENCE [LARGE SCALE GENOMIC DNA]</scope>
    <source>
        <strain evidence="1 2">MAFF 305830</strain>
    </source>
</reference>
<organism evidence="1 2">
    <name type="scientific">Serendipita vermifera MAFF 305830</name>
    <dbReference type="NCBI Taxonomy" id="933852"/>
    <lineage>
        <taxon>Eukaryota</taxon>
        <taxon>Fungi</taxon>
        <taxon>Dikarya</taxon>
        <taxon>Basidiomycota</taxon>
        <taxon>Agaricomycotina</taxon>
        <taxon>Agaricomycetes</taxon>
        <taxon>Sebacinales</taxon>
        <taxon>Serendipitaceae</taxon>
        <taxon>Serendipita</taxon>
    </lineage>
</organism>
<dbReference type="PANTHER" id="PTHR14187">
    <property type="entry name" value="ALPHA KINASE/ELONGATION FACTOR 2 KINASE"/>
    <property type="match status" value="1"/>
</dbReference>
<evidence type="ECO:0000313" key="1">
    <source>
        <dbReference type="EMBL" id="KIM23487.1"/>
    </source>
</evidence>
<dbReference type="PANTHER" id="PTHR14187:SF5">
    <property type="entry name" value="HEAT SHOCK 70 KDA PROTEIN 12A"/>
    <property type="match status" value="1"/>
</dbReference>